<keyword evidence="4" id="KW-1185">Reference proteome</keyword>
<reference evidence="2 6" key="3">
    <citation type="submission" date="2018-10" db="EMBL/GenBank/DDBJ databases">
        <title>Cultivation of a novel Methanohalophilus strain from Kebrit Deep of the Red Sea and a genomic comparison of members of the genus Methanohalophilus.</title>
        <authorList>
            <person name="Guan Y."/>
            <person name="Ngugi D.K."/>
            <person name="Stingl U."/>
        </authorList>
    </citation>
    <scope>NUCLEOTIDE SEQUENCE [LARGE SCALE GENOMIC DNA]</scope>
    <source>
        <strain evidence="2 6">DSM 3094</strain>
    </source>
</reference>
<evidence type="ECO:0000313" key="3">
    <source>
        <dbReference type="EMBL" id="SDW67035.1"/>
    </source>
</evidence>
<organism evidence="1 4">
    <name type="scientific">Methanohalophilus halophilus</name>
    <dbReference type="NCBI Taxonomy" id="2177"/>
    <lineage>
        <taxon>Archaea</taxon>
        <taxon>Methanobacteriati</taxon>
        <taxon>Methanobacteriota</taxon>
        <taxon>Stenosarchaea group</taxon>
        <taxon>Methanomicrobia</taxon>
        <taxon>Methanosarcinales</taxon>
        <taxon>Methanosarcinaceae</taxon>
        <taxon>Methanohalophilus</taxon>
    </lineage>
</organism>
<reference evidence="1 4" key="1">
    <citation type="submission" date="2016-10" db="EMBL/GenBank/DDBJ databases">
        <title>Methanohalophilus halophilus.</title>
        <authorList>
            <person name="L'haridon S."/>
        </authorList>
    </citation>
    <scope>NUCLEOTIDE SEQUENCE [LARGE SCALE GENOMIC DNA]</scope>
    <source>
        <strain evidence="1 4">Z-7982</strain>
    </source>
</reference>
<reference evidence="3 5" key="2">
    <citation type="submission" date="2016-10" db="EMBL/GenBank/DDBJ databases">
        <authorList>
            <person name="de Groot N.N."/>
        </authorList>
    </citation>
    <scope>NUCLEOTIDE SEQUENCE [LARGE SCALE GENOMIC DNA]</scope>
    <source>
        <strain evidence="3 5">Z-7982</strain>
    </source>
</reference>
<dbReference type="EMBL" id="CP017921">
    <property type="protein sequence ID" value="APH38912.1"/>
    <property type="molecule type" value="Genomic_DNA"/>
</dbReference>
<evidence type="ECO:0000313" key="4">
    <source>
        <dbReference type="Proteomes" id="UP000186879"/>
    </source>
</evidence>
<evidence type="ECO:0000313" key="1">
    <source>
        <dbReference type="EMBL" id="APH38912.1"/>
    </source>
</evidence>
<dbReference type="KEGG" id="mhaz:BHR79_05010"/>
<name>A0A1L3Q208_9EURY</name>
<evidence type="ECO:0000313" key="2">
    <source>
        <dbReference type="EMBL" id="RNI07461.1"/>
    </source>
</evidence>
<dbReference type="EMBL" id="RJJG01000008">
    <property type="protein sequence ID" value="RNI07461.1"/>
    <property type="molecule type" value="Genomic_DNA"/>
</dbReference>
<dbReference type="RefSeq" id="WP_072561353.1">
    <property type="nucleotide sequence ID" value="NZ_CP017921.1"/>
</dbReference>
<accession>A0A1L3Q208</accession>
<evidence type="ECO:0000313" key="6">
    <source>
        <dbReference type="Proteomes" id="UP000267921"/>
    </source>
</evidence>
<sequence>MQTLGIVNTYDRIKVLDAHYRAIARAAPICKIFGFSLALFDFPFDMEKDELVKYVVEKTTIGESGAYLQQLNEDHHFFVQDLAKKGFPAHFGKPVATTSRADESKRMTAMDAAQGIMHHDSYLFLVGLGRKGLPKSITKQAPNHLDISSEGTSCETCTAMGAIPAYIMGVVEGIKSTNHKSHNSFKHFPDYSYNES</sequence>
<proteinExistence type="predicted"/>
<dbReference type="Proteomes" id="UP000198669">
    <property type="component" value="Unassembled WGS sequence"/>
</dbReference>
<dbReference type="Pfam" id="PF04407">
    <property type="entry name" value="DUF531"/>
    <property type="match status" value="1"/>
</dbReference>
<gene>
    <name evidence="1" type="ORF">BHR79_05010</name>
    <name evidence="2" type="ORF">EFE40_09715</name>
    <name evidence="3" type="ORF">SAMN04515625_1370</name>
</gene>
<dbReference type="Proteomes" id="UP000267921">
    <property type="component" value="Unassembled WGS sequence"/>
</dbReference>
<dbReference type="PIRSF" id="PIRSF006006">
    <property type="entry name" value="UCP006006"/>
    <property type="match status" value="1"/>
</dbReference>
<dbReference type="STRING" id="2177.BHR79_05010"/>
<dbReference type="OrthoDB" id="53060at2157"/>
<dbReference type="EMBL" id="FNMU01000004">
    <property type="protein sequence ID" value="SDW67035.1"/>
    <property type="molecule type" value="Genomic_DNA"/>
</dbReference>
<dbReference type="InterPro" id="IPR007501">
    <property type="entry name" value="DUF531"/>
</dbReference>
<dbReference type="GeneID" id="30583100"/>
<protein>
    <submittedName>
        <fullName evidence="2">DUF531 domain-containing protein</fullName>
    </submittedName>
</protein>
<dbReference type="Proteomes" id="UP000186879">
    <property type="component" value="Chromosome"/>
</dbReference>
<evidence type="ECO:0000313" key="5">
    <source>
        <dbReference type="Proteomes" id="UP000198669"/>
    </source>
</evidence>
<dbReference type="AlphaFoldDB" id="A0A1L3Q208"/>